<keyword evidence="5 14" id="KW-0812">Transmembrane</keyword>
<evidence type="ECO:0000256" key="6">
    <source>
        <dbReference type="ARBA" id="ARBA00022741"/>
    </source>
</evidence>
<dbReference type="STRING" id="5539.A0A3E2HAK1"/>
<feature type="transmembrane region" description="Helical" evidence="14">
    <location>
        <begin position="581"/>
        <end position="599"/>
    </location>
</feature>
<feature type="transmembrane region" description="Helical" evidence="14">
    <location>
        <begin position="619"/>
        <end position="650"/>
    </location>
</feature>
<protein>
    <recommendedName>
        <fullName evidence="15">Protein kinase domain-containing protein</fullName>
    </recommendedName>
</protein>
<organism evidence="16 17">
    <name type="scientific">Scytalidium lignicola</name>
    <name type="common">Hyphomycete</name>
    <dbReference type="NCBI Taxonomy" id="5539"/>
    <lineage>
        <taxon>Eukaryota</taxon>
        <taxon>Fungi</taxon>
        <taxon>Dikarya</taxon>
        <taxon>Ascomycota</taxon>
        <taxon>Pezizomycotina</taxon>
        <taxon>Leotiomycetes</taxon>
        <taxon>Leotiomycetes incertae sedis</taxon>
        <taxon>Scytalidium</taxon>
    </lineage>
</organism>
<keyword evidence="8 14" id="KW-1133">Transmembrane helix</keyword>
<keyword evidence="10" id="KW-0406">Ion transport</keyword>
<dbReference type="InterPro" id="IPR000719">
    <property type="entry name" value="Prot_kinase_dom"/>
</dbReference>
<feature type="transmembrane region" description="Helical" evidence="14">
    <location>
        <begin position="400"/>
        <end position="418"/>
    </location>
</feature>
<dbReference type="Proteomes" id="UP000258309">
    <property type="component" value="Unassembled WGS sequence"/>
</dbReference>
<feature type="transmembrane region" description="Helical" evidence="14">
    <location>
        <begin position="438"/>
        <end position="454"/>
    </location>
</feature>
<dbReference type="InterPro" id="IPR017441">
    <property type="entry name" value="Protein_kinase_ATP_BS"/>
</dbReference>
<dbReference type="GO" id="GO:0004672">
    <property type="term" value="F:protein kinase activity"/>
    <property type="evidence" value="ECO:0007669"/>
    <property type="project" value="InterPro"/>
</dbReference>
<evidence type="ECO:0000256" key="11">
    <source>
        <dbReference type="ARBA" id="ARBA00023136"/>
    </source>
</evidence>
<evidence type="ECO:0000313" key="17">
    <source>
        <dbReference type="Proteomes" id="UP000258309"/>
    </source>
</evidence>
<keyword evidence="17" id="KW-1185">Reference proteome</keyword>
<feature type="non-terminal residue" evidence="16">
    <location>
        <position position="843"/>
    </location>
</feature>
<dbReference type="InterPro" id="IPR008271">
    <property type="entry name" value="Ser/Thr_kinase_AS"/>
</dbReference>
<dbReference type="PROSITE" id="PS50011">
    <property type="entry name" value="PROTEIN_KINASE_DOM"/>
    <property type="match status" value="1"/>
</dbReference>
<dbReference type="EMBL" id="NCSJ02000100">
    <property type="protein sequence ID" value="RFU30418.1"/>
    <property type="molecule type" value="Genomic_DNA"/>
</dbReference>
<keyword evidence="3" id="KW-0813">Transport</keyword>
<dbReference type="InterPro" id="IPR011009">
    <property type="entry name" value="Kinase-like_dom_sf"/>
</dbReference>
<dbReference type="InterPro" id="IPR038770">
    <property type="entry name" value="Na+/solute_symporter_sf"/>
</dbReference>
<dbReference type="AlphaFoldDB" id="A0A3E2HAK1"/>
<dbReference type="InterPro" id="IPR004712">
    <property type="entry name" value="Na+/H+_antiporter_fungi"/>
</dbReference>
<feature type="transmembrane region" description="Helical" evidence="14">
    <location>
        <begin position="370"/>
        <end position="391"/>
    </location>
</feature>
<dbReference type="PROSITE" id="PS00108">
    <property type="entry name" value="PROTEIN_KINASE_ST"/>
    <property type="match status" value="1"/>
</dbReference>
<evidence type="ECO:0000256" key="1">
    <source>
        <dbReference type="ARBA" id="ARBA00004141"/>
    </source>
</evidence>
<feature type="non-terminal residue" evidence="16">
    <location>
        <position position="1"/>
    </location>
</feature>
<dbReference type="Pfam" id="PF00069">
    <property type="entry name" value="Pkinase"/>
    <property type="match status" value="1"/>
</dbReference>
<evidence type="ECO:0000256" key="14">
    <source>
        <dbReference type="SAM" id="Phobius"/>
    </source>
</evidence>
<dbReference type="GO" id="GO:0005524">
    <property type="term" value="F:ATP binding"/>
    <property type="evidence" value="ECO:0007669"/>
    <property type="project" value="UniProtKB-UniRule"/>
</dbReference>
<feature type="transmembrane region" description="Helical" evidence="14">
    <location>
        <begin position="671"/>
        <end position="689"/>
    </location>
</feature>
<comment type="similarity">
    <text evidence="2">Belongs to the fungal Na(+)/H(+) exchanger family.</text>
</comment>
<feature type="transmembrane region" description="Helical" evidence="14">
    <location>
        <begin position="543"/>
        <end position="560"/>
    </location>
</feature>
<dbReference type="GO" id="GO:0005886">
    <property type="term" value="C:plasma membrane"/>
    <property type="evidence" value="ECO:0007669"/>
    <property type="project" value="InterPro"/>
</dbReference>
<gene>
    <name evidence="16" type="ORF">B7463_g5907</name>
</gene>
<keyword evidence="11 14" id="KW-0472">Membrane</keyword>
<keyword evidence="4" id="KW-0050">Antiport</keyword>
<dbReference type="Gene3D" id="1.20.1530.20">
    <property type="match status" value="1"/>
</dbReference>
<evidence type="ECO:0000259" key="15">
    <source>
        <dbReference type="PROSITE" id="PS50011"/>
    </source>
</evidence>
<sequence>MTTIPVAKARFRTLPDGKHEHTLGDLRTEVSLSHTLWTLITTRHLYTGEMDAREKPAKGNTGIGEKYGKGNKSIGYGRSGNVILSKKRSYNSRDIELYAIKEHRRRPRETIRAYRNRSTSGFCISSCLRHVNVINILDLILDPKNNYCEVMAFCDGGNLATLILRSKKLEMQEADCFFKQLTHGIEYMHSMGVAHRDLKPENLLLTSRGVLKIADFGEAECFHLPWEEEPRKSKGRCGTIPYIAPEQYLDSYYDSRMVDMWATGMIYMAMRTGKLIWGTALKDQDDNYSGMIAETSCMLFYIRRLHIGSALYKYSDLVGAIAYNSVTLGKMNNKMLYRYLTTALEKKIQVGDLFTSSFTVGMPILAITNFNIVCWVLGGFVALFGLVSYLFKEKFYLSEALISLLAGVIFSPHVLNLINPLELAHGSLTNINSITLNFSRLVLGVQLVLTGVQLPSRYLRTEWKSLLVVLGPILTYMWLSSSIIIWVIVPNLPFLHALAVGACVTPTDPVLSNAIVKGKFANKNVPKDLQRIIVAESGANDGLGYPFLFLALYMIKYMDVGGFDQVKGAQDVARLWLGETWCYVILLSIVYGTIVGWIARNLLHWTEEKNFVDRESFLVFAIALALFIIGSCGLIGSDDVLACFIAGNVFTWDDWFRVKTLHDSLQPTIDMLLNLSIFMWFGTVCPWPKFLENDVVPLSRLISLSIFILLLRRLPIVFALRNFIHQIEDNRQAAFVGFFGPVGVSAVFYLYLGLEFLDGVTDQDGLQRNDAAVLAEVMTIVVWFLIISNVKAVISREDDNKHWIKTPGKSVSAGSSTEYTALNLPSHAATPSAMQYGTIQLSD</sequence>
<dbReference type="GO" id="GO:0036376">
    <property type="term" value="P:sodium ion export across plasma membrane"/>
    <property type="evidence" value="ECO:0007669"/>
    <property type="project" value="InterPro"/>
</dbReference>
<reference evidence="16 17" key="1">
    <citation type="submission" date="2018-05" db="EMBL/GenBank/DDBJ databases">
        <title>Draft genome sequence of Scytalidium lignicola DSM 105466, a ubiquitous saprotrophic fungus.</title>
        <authorList>
            <person name="Buettner E."/>
            <person name="Gebauer A.M."/>
            <person name="Hofrichter M."/>
            <person name="Liers C."/>
            <person name="Kellner H."/>
        </authorList>
    </citation>
    <scope>NUCLEOTIDE SEQUENCE [LARGE SCALE GENOMIC DNA]</scope>
    <source>
        <strain evidence="16 17">DSM 105466</strain>
    </source>
</reference>
<evidence type="ECO:0000256" key="13">
    <source>
        <dbReference type="PROSITE-ProRule" id="PRU10141"/>
    </source>
</evidence>
<keyword evidence="7 13" id="KW-0067">ATP-binding</keyword>
<dbReference type="FunFam" id="1.20.1530.20:FF:000015">
    <property type="entry name" value="Na(+)/H(+) antiporter 2"/>
    <property type="match status" value="1"/>
</dbReference>
<dbReference type="InterPro" id="IPR006153">
    <property type="entry name" value="Cation/H_exchanger_TM"/>
</dbReference>
<evidence type="ECO:0000313" key="16">
    <source>
        <dbReference type="EMBL" id="RFU30418.1"/>
    </source>
</evidence>
<comment type="caution">
    <text evidence="16">The sequence shown here is derived from an EMBL/GenBank/DDBJ whole genome shotgun (WGS) entry which is preliminary data.</text>
</comment>
<comment type="subcellular location">
    <subcellularLocation>
        <location evidence="1">Membrane</location>
        <topology evidence="1">Multi-pass membrane protein</topology>
    </subcellularLocation>
</comment>
<feature type="transmembrane region" description="Helical" evidence="14">
    <location>
        <begin position="701"/>
        <end position="720"/>
    </location>
</feature>
<evidence type="ECO:0000256" key="4">
    <source>
        <dbReference type="ARBA" id="ARBA00022449"/>
    </source>
</evidence>
<dbReference type="PROSITE" id="PS00107">
    <property type="entry name" value="PROTEIN_KINASE_ATP"/>
    <property type="match status" value="1"/>
</dbReference>
<feature type="transmembrane region" description="Helical" evidence="14">
    <location>
        <begin position="466"/>
        <end position="489"/>
    </location>
</feature>
<dbReference type="SMART" id="SM00220">
    <property type="entry name" value="S_TKc"/>
    <property type="match status" value="1"/>
</dbReference>
<dbReference type="Gene3D" id="1.10.510.10">
    <property type="entry name" value="Transferase(Phosphotransferase) domain 1"/>
    <property type="match status" value="1"/>
</dbReference>
<accession>A0A3E2HAK1</accession>
<evidence type="ECO:0000256" key="10">
    <source>
        <dbReference type="ARBA" id="ARBA00023065"/>
    </source>
</evidence>
<feature type="domain" description="Protein kinase" evidence="15">
    <location>
        <begin position="68"/>
        <end position="365"/>
    </location>
</feature>
<evidence type="ECO:0000256" key="9">
    <source>
        <dbReference type="ARBA" id="ARBA00023053"/>
    </source>
</evidence>
<dbReference type="GO" id="GO:0015385">
    <property type="term" value="F:sodium:proton antiporter activity"/>
    <property type="evidence" value="ECO:0007669"/>
    <property type="project" value="InterPro"/>
</dbReference>
<evidence type="ECO:0000256" key="2">
    <source>
        <dbReference type="ARBA" id="ARBA00005248"/>
    </source>
</evidence>
<dbReference type="PANTHER" id="PTHR31382">
    <property type="entry name" value="NA(+)/H(+) ANTIPORTER"/>
    <property type="match status" value="1"/>
</dbReference>
<dbReference type="GO" id="GO:0120029">
    <property type="term" value="P:proton export across plasma membrane"/>
    <property type="evidence" value="ECO:0007669"/>
    <property type="project" value="InterPro"/>
</dbReference>
<evidence type="ECO:0000256" key="8">
    <source>
        <dbReference type="ARBA" id="ARBA00022989"/>
    </source>
</evidence>
<evidence type="ECO:0000256" key="5">
    <source>
        <dbReference type="ARBA" id="ARBA00022692"/>
    </source>
</evidence>
<evidence type="ECO:0000256" key="7">
    <source>
        <dbReference type="ARBA" id="ARBA00022840"/>
    </source>
</evidence>
<feature type="binding site" evidence="13">
    <location>
        <position position="101"/>
    </location>
    <ligand>
        <name>ATP</name>
        <dbReference type="ChEBI" id="CHEBI:30616"/>
    </ligand>
</feature>
<dbReference type="GO" id="GO:0042391">
    <property type="term" value="P:regulation of membrane potential"/>
    <property type="evidence" value="ECO:0007669"/>
    <property type="project" value="InterPro"/>
</dbReference>
<evidence type="ECO:0000256" key="12">
    <source>
        <dbReference type="ARBA" id="ARBA00023201"/>
    </source>
</evidence>
<feature type="transmembrane region" description="Helical" evidence="14">
    <location>
        <begin position="732"/>
        <end position="752"/>
    </location>
</feature>
<keyword evidence="12" id="KW-0739">Sodium transport</keyword>
<dbReference type="PANTHER" id="PTHR31382:SF1">
    <property type="entry name" value="SODIUM ION_PROTON EXCHANGER (EUROFUNG)"/>
    <property type="match status" value="1"/>
</dbReference>
<dbReference type="OrthoDB" id="5327978at2759"/>
<evidence type="ECO:0000256" key="3">
    <source>
        <dbReference type="ARBA" id="ARBA00022448"/>
    </source>
</evidence>
<keyword evidence="6 13" id="KW-0547">Nucleotide-binding</keyword>
<dbReference type="Pfam" id="PF00999">
    <property type="entry name" value="Na_H_Exchanger"/>
    <property type="match status" value="1"/>
</dbReference>
<proteinExistence type="inferred from homology"/>
<feature type="transmembrane region" description="Helical" evidence="14">
    <location>
        <begin position="772"/>
        <end position="794"/>
    </location>
</feature>
<keyword evidence="9" id="KW-0915">Sodium</keyword>
<name>A0A3E2HAK1_SCYLI</name>
<dbReference type="SUPFAM" id="SSF56112">
    <property type="entry name" value="Protein kinase-like (PK-like)"/>
    <property type="match status" value="1"/>
</dbReference>